<evidence type="ECO:0000256" key="1">
    <source>
        <dbReference type="SAM" id="Phobius"/>
    </source>
</evidence>
<dbReference type="Proteomes" id="UP000054826">
    <property type="component" value="Unassembled WGS sequence"/>
</dbReference>
<comment type="caution">
    <text evidence="2">The sequence shown here is derived from an EMBL/GenBank/DDBJ whole genome shotgun (WGS) entry which is preliminary data.</text>
</comment>
<accession>A0A0V1JSM5</accession>
<gene>
    <name evidence="2" type="ORF">T4C_10656</name>
</gene>
<evidence type="ECO:0000313" key="2">
    <source>
        <dbReference type="EMBL" id="KRZ37557.1"/>
    </source>
</evidence>
<keyword evidence="1" id="KW-0472">Membrane</keyword>
<reference evidence="2 3" key="1">
    <citation type="submission" date="2015-01" db="EMBL/GenBank/DDBJ databases">
        <title>Evolution of Trichinella species and genotypes.</title>
        <authorList>
            <person name="Korhonen P.K."/>
            <person name="Edoardo P."/>
            <person name="Giuseppe L.R."/>
            <person name="Gasser R.B."/>
        </authorList>
    </citation>
    <scope>NUCLEOTIDE SEQUENCE [LARGE SCALE GENOMIC DNA]</scope>
    <source>
        <strain evidence="2">ISS176</strain>
    </source>
</reference>
<proteinExistence type="predicted"/>
<sequence>MLFFRYFGSQNFPSTAPQRTSAAPLAGLDEFKFNQPAVNICQLYARSDGTLYNTENHRCLPEIVVAIAFICLLKFCVVLTLFWHVLASKAEVWTFPDMSELVEASGIAESVLP</sequence>
<evidence type="ECO:0000313" key="3">
    <source>
        <dbReference type="Proteomes" id="UP000054826"/>
    </source>
</evidence>
<keyword evidence="1" id="KW-1133">Transmembrane helix</keyword>
<organism evidence="2 3">
    <name type="scientific">Trichinella pseudospiralis</name>
    <name type="common">Parasitic roundworm</name>
    <dbReference type="NCBI Taxonomy" id="6337"/>
    <lineage>
        <taxon>Eukaryota</taxon>
        <taxon>Metazoa</taxon>
        <taxon>Ecdysozoa</taxon>
        <taxon>Nematoda</taxon>
        <taxon>Enoplea</taxon>
        <taxon>Dorylaimia</taxon>
        <taxon>Trichinellida</taxon>
        <taxon>Trichinellidae</taxon>
        <taxon>Trichinella</taxon>
    </lineage>
</organism>
<keyword evidence="1" id="KW-0812">Transmembrane</keyword>
<dbReference type="EMBL" id="JYDV01000057">
    <property type="protein sequence ID" value="KRZ37557.1"/>
    <property type="molecule type" value="Genomic_DNA"/>
</dbReference>
<protein>
    <submittedName>
        <fullName evidence="2">Uncharacterized protein</fullName>
    </submittedName>
</protein>
<feature type="transmembrane region" description="Helical" evidence="1">
    <location>
        <begin position="63"/>
        <end position="86"/>
    </location>
</feature>
<dbReference type="AlphaFoldDB" id="A0A0V1JSM5"/>
<name>A0A0V1JSM5_TRIPS</name>